<dbReference type="Gramene" id="OQU88477">
    <property type="protein sequence ID" value="OQU88477"/>
    <property type="gene ID" value="SORBI_3002G041366"/>
</dbReference>
<keyword evidence="2" id="KW-0812">Transmembrane</keyword>
<proteinExistence type="predicted"/>
<feature type="compositionally biased region" description="Low complexity" evidence="1">
    <location>
        <begin position="53"/>
        <end position="62"/>
    </location>
</feature>
<sequence>MRAPIKNHPDLDLLSLFLLPAFIFIHVRYTPSRRTTDAQRGAPAATTSPRLPSGPDAPAASAARWGSCTARLRRRLHRRPASLLELLLGLQVTAKYWHDVNLLAHKRDHEYSFAKRTRLYIRGGVWCVA</sequence>
<dbReference type="AlphaFoldDB" id="A0A1W0W272"/>
<reference evidence="3 4" key="1">
    <citation type="journal article" date="2009" name="Nature">
        <title>The Sorghum bicolor genome and the diversification of grasses.</title>
        <authorList>
            <person name="Paterson A.H."/>
            <person name="Bowers J.E."/>
            <person name="Bruggmann R."/>
            <person name="Dubchak I."/>
            <person name="Grimwood J."/>
            <person name="Gundlach H."/>
            <person name="Haberer G."/>
            <person name="Hellsten U."/>
            <person name="Mitros T."/>
            <person name="Poliakov A."/>
            <person name="Schmutz J."/>
            <person name="Spannagl M."/>
            <person name="Tang H."/>
            <person name="Wang X."/>
            <person name="Wicker T."/>
            <person name="Bharti A.K."/>
            <person name="Chapman J."/>
            <person name="Feltus F.A."/>
            <person name="Gowik U."/>
            <person name="Grigoriev I.V."/>
            <person name="Lyons E."/>
            <person name="Maher C.A."/>
            <person name="Martis M."/>
            <person name="Narechania A."/>
            <person name="Otillar R.P."/>
            <person name="Penning B.W."/>
            <person name="Salamov A.A."/>
            <person name="Wang Y."/>
            <person name="Zhang L."/>
            <person name="Carpita N.C."/>
            <person name="Freeling M."/>
            <person name="Gingle A.R."/>
            <person name="Hash C.T."/>
            <person name="Keller B."/>
            <person name="Klein P."/>
            <person name="Kresovich S."/>
            <person name="McCann M.C."/>
            <person name="Ming R."/>
            <person name="Peterson D.G."/>
            <person name="Mehboob-ur-Rahman"/>
            <person name="Ware D."/>
            <person name="Westhoff P."/>
            <person name="Mayer K.F."/>
            <person name="Messing J."/>
            <person name="Rokhsar D.S."/>
        </authorList>
    </citation>
    <scope>NUCLEOTIDE SEQUENCE [LARGE SCALE GENOMIC DNA]</scope>
    <source>
        <strain evidence="4">cv. BTx623</strain>
    </source>
</reference>
<feature type="region of interest" description="Disordered" evidence="1">
    <location>
        <begin position="35"/>
        <end position="62"/>
    </location>
</feature>
<protein>
    <submittedName>
        <fullName evidence="3">Uncharacterized protein</fullName>
    </submittedName>
</protein>
<evidence type="ECO:0000256" key="2">
    <source>
        <dbReference type="SAM" id="Phobius"/>
    </source>
</evidence>
<keyword evidence="4" id="KW-1185">Reference proteome</keyword>
<evidence type="ECO:0000313" key="4">
    <source>
        <dbReference type="Proteomes" id="UP000000768"/>
    </source>
</evidence>
<accession>A0A1W0W272</accession>
<evidence type="ECO:0000256" key="1">
    <source>
        <dbReference type="SAM" id="MobiDB-lite"/>
    </source>
</evidence>
<keyword evidence="2" id="KW-0472">Membrane</keyword>
<reference evidence="4" key="2">
    <citation type="journal article" date="2018" name="Plant J.">
        <title>The Sorghum bicolor reference genome: improved assembly, gene annotations, a transcriptome atlas, and signatures of genome organization.</title>
        <authorList>
            <person name="McCormick R.F."/>
            <person name="Truong S.K."/>
            <person name="Sreedasyam A."/>
            <person name="Jenkins J."/>
            <person name="Shu S."/>
            <person name="Sims D."/>
            <person name="Kennedy M."/>
            <person name="Amirebrahimi M."/>
            <person name="Weers B.D."/>
            <person name="McKinley B."/>
            <person name="Mattison A."/>
            <person name="Morishige D.T."/>
            <person name="Grimwood J."/>
            <person name="Schmutz J."/>
            <person name="Mullet J.E."/>
        </authorList>
    </citation>
    <scope>NUCLEOTIDE SEQUENCE [LARGE SCALE GENOMIC DNA]</scope>
    <source>
        <strain evidence="4">cv. BTx623</strain>
    </source>
</reference>
<evidence type="ECO:0000313" key="3">
    <source>
        <dbReference type="EMBL" id="OQU88477.1"/>
    </source>
</evidence>
<organism evidence="3 4">
    <name type="scientific">Sorghum bicolor</name>
    <name type="common">Sorghum</name>
    <name type="synonym">Sorghum vulgare</name>
    <dbReference type="NCBI Taxonomy" id="4558"/>
    <lineage>
        <taxon>Eukaryota</taxon>
        <taxon>Viridiplantae</taxon>
        <taxon>Streptophyta</taxon>
        <taxon>Embryophyta</taxon>
        <taxon>Tracheophyta</taxon>
        <taxon>Spermatophyta</taxon>
        <taxon>Magnoliopsida</taxon>
        <taxon>Liliopsida</taxon>
        <taxon>Poales</taxon>
        <taxon>Poaceae</taxon>
        <taxon>PACMAD clade</taxon>
        <taxon>Panicoideae</taxon>
        <taxon>Andropogonodae</taxon>
        <taxon>Andropogoneae</taxon>
        <taxon>Sorghinae</taxon>
        <taxon>Sorghum</taxon>
    </lineage>
</organism>
<dbReference type="EMBL" id="CM000761">
    <property type="protein sequence ID" value="OQU88477.1"/>
    <property type="molecule type" value="Genomic_DNA"/>
</dbReference>
<dbReference type="Proteomes" id="UP000000768">
    <property type="component" value="Chromosome 2"/>
</dbReference>
<name>A0A1W0W272_SORBI</name>
<gene>
    <name evidence="3" type="ORF">SORBI_3002G041366</name>
</gene>
<dbReference type="InParanoid" id="A0A1W0W272"/>
<keyword evidence="2" id="KW-1133">Transmembrane helix</keyword>
<feature type="transmembrane region" description="Helical" evidence="2">
    <location>
        <begin position="13"/>
        <end position="30"/>
    </location>
</feature>